<gene>
    <name evidence="2" type="ORF">GCM10023081_47020</name>
</gene>
<keyword evidence="3" id="KW-1185">Reference proteome</keyword>
<feature type="coiled-coil region" evidence="1">
    <location>
        <begin position="64"/>
        <end position="91"/>
    </location>
</feature>
<dbReference type="RefSeq" id="WP_345154892.1">
    <property type="nucleotide sequence ID" value="NZ_BAABEO010000051.1"/>
</dbReference>
<reference evidence="3" key="1">
    <citation type="journal article" date="2019" name="Int. J. Syst. Evol. Microbiol.">
        <title>The Global Catalogue of Microorganisms (GCM) 10K type strain sequencing project: providing services to taxonomists for standard genome sequencing and annotation.</title>
        <authorList>
            <consortium name="The Broad Institute Genomics Platform"/>
            <consortium name="The Broad Institute Genome Sequencing Center for Infectious Disease"/>
            <person name="Wu L."/>
            <person name="Ma J."/>
        </authorList>
    </citation>
    <scope>NUCLEOTIDE SEQUENCE [LARGE SCALE GENOMIC DNA]</scope>
    <source>
        <strain evidence="3">JCM 30742</strain>
    </source>
</reference>
<proteinExistence type="predicted"/>
<sequence length="124" mass="13452">MSTEREDLARAIFIADNANAPDAAREWDWADDEKVAYAFAIADGLIAAGYRKAAPALIAATAIVAALQEAVDELDHRAATLEAAQENLTDADDMIRYRAYEAQTRNIADSLRARAVKLTAEASR</sequence>
<evidence type="ECO:0000256" key="1">
    <source>
        <dbReference type="SAM" id="Coils"/>
    </source>
</evidence>
<dbReference type="Proteomes" id="UP001500752">
    <property type="component" value="Unassembled WGS sequence"/>
</dbReference>
<protein>
    <submittedName>
        <fullName evidence="2">Uncharacterized protein</fullName>
    </submittedName>
</protein>
<accession>A0ABP7DKN0</accession>
<evidence type="ECO:0000313" key="2">
    <source>
        <dbReference type="EMBL" id="GAA3705745.1"/>
    </source>
</evidence>
<evidence type="ECO:0000313" key="3">
    <source>
        <dbReference type="Proteomes" id="UP001500752"/>
    </source>
</evidence>
<dbReference type="EMBL" id="BAABEO010000051">
    <property type="protein sequence ID" value="GAA3705745.1"/>
    <property type="molecule type" value="Genomic_DNA"/>
</dbReference>
<organism evidence="2 3">
    <name type="scientific">Arthrobacter ginkgonis</name>
    <dbReference type="NCBI Taxonomy" id="1630594"/>
    <lineage>
        <taxon>Bacteria</taxon>
        <taxon>Bacillati</taxon>
        <taxon>Actinomycetota</taxon>
        <taxon>Actinomycetes</taxon>
        <taxon>Micrococcales</taxon>
        <taxon>Micrococcaceae</taxon>
        <taxon>Arthrobacter</taxon>
    </lineage>
</organism>
<keyword evidence="1" id="KW-0175">Coiled coil</keyword>
<name>A0ABP7DKN0_9MICC</name>
<comment type="caution">
    <text evidence="2">The sequence shown here is derived from an EMBL/GenBank/DDBJ whole genome shotgun (WGS) entry which is preliminary data.</text>
</comment>